<keyword evidence="1" id="KW-1133">Transmembrane helix</keyword>
<name>A0A914YMS1_9BILA</name>
<sequence>MTTSSTNFFILAILQLFIIFISAYPTVLLIPSESRPVPSKRAFDRLDLSPFDFGSLSKRYYDDADEDYEIERSKKAFDRLEESGFGFGMKKRAFDRLDHAVFDFGAKRSMGKYFKFY</sequence>
<dbReference type="WBParaSite" id="PSU_v2.g20688.t1">
    <property type="protein sequence ID" value="PSU_v2.g20688.t1"/>
    <property type="gene ID" value="PSU_v2.g20688"/>
</dbReference>
<dbReference type="Proteomes" id="UP000887577">
    <property type="component" value="Unplaced"/>
</dbReference>
<evidence type="ECO:0000313" key="2">
    <source>
        <dbReference type="Proteomes" id="UP000887577"/>
    </source>
</evidence>
<proteinExistence type="predicted"/>
<keyword evidence="2" id="KW-1185">Reference proteome</keyword>
<keyword evidence="1" id="KW-0812">Transmembrane</keyword>
<keyword evidence="1" id="KW-0472">Membrane</keyword>
<dbReference type="AlphaFoldDB" id="A0A914YMS1"/>
<feature type="transmembrane region" description="Helical" evidence="1">
    <location>
        <begin position="6"/>
        <end position="30"/>
    </location>
</feature>
<protein>
    <submittedName>
        <fullName evidence="3">Uncharacterized protein</fullName>
    </submittedName>
</protein>
<organism evidence="2 3">
    <name type="scientific">Panagrolaimus superbus</name>
    <dbReference type="NCBI Taxonomy" id="310955"/>
    <lineage>
        <taxon>Eukaryota</taxon>
        <taxon>Metazoa</taxon>
        <taxon>Ecdysozoa</taxon>
        <taxon>Nematoda</taxon>
        <taxon>Chromadorea</taxon>
        <taxon>Rhabditida</taxon>
        <taxon>Tylenchina</taxon>
        <taxon>Panagrolaimomorpha</taxon>
        <taxon>Panagrolaimoidea</taxon>
        <taxon>Panagrolaimidae</taxon>
        <taxon>Panagrolaimus</taxon>
    </lineage>
</organism>
<evidence type="ECO:0000256" key="1">
    <source>
        <dbReference type="SAM" id="Phobius"/>
    </source>
</evidence>
<reference evidence="3" key="1">
    <citation type="submission" date="2022-11" db="UniProtKB">
        <authorList>
            <consortium name="WormBaseParasite"/>
        </authorList>
    </citation>
    <scope>IDENTIFICATION</scope>
</reference>
<accession>A0A914YMS1</accession>
<evidence type="ECO:0000313" key="3">
    <source>
        <dbReference type="WBParaSite" id="PSU_v2.g20688.t1"/>
    </source>
</evidence>